<name>A0A2J7ZM16_9CHLO</name>
<gene>
    <name evidence="2" type="ORF">TSOC_012819</name>
</gene>
<sequence>MEGWESIGGNGGVGGGTWRGGGGGCEGGFGARKRRRGPEELRGPAAARCISGGTGPRYSERLARDVRPPQFFSFGDKPKDPRAPKMVYSPSLDHIAVAAASGNVLTATGDGGDMRRTVLPR</sequence>
<accession>A0A2J7ZM16</accession>
<keyword evidence="3" id="KW-1185">Reference proteome</keyword>
<evidence type="ECO:0000313" key="3">
    <source>
        <dbReference type="Proteomes" id="UP000236333"/>
    </source>
</evidence>
<organism evidence="2 3">
    <name type="scientific">Tetrabaena socialis</name>
    <dbReference type="NCBI Taxonomy" id="47790"/>
    <lineage>
        <taxon>Eukaryota</taxon>
        <taxon>Viridiplantae</taxon>
        <taxon>Chlorophyta</taxon>
        <taxon>core chlorophytes</taxon>
        <taxon>Chlorophyceae</taxon>
        <taxon>CS clade</taxon>
        <taxon>Chlamydomonadales</taxon>
        <taxon>Tetrabaenaceae</taxon>
        <taxon>Tetrabaena</taxon>
    </lineage>
</organism>
<dbReference type="OrthoDB" id="419167at2759"/>
<dbReference type="AlphaFoldDB" id="A0A2J7ZM16"/>
<proteinExistence type="predicted"/>
<feature type="region of interest" description="Disordered" evidence="1">
    <location>
        <begin position="1"/>
        <end position="84"/>
    </location>
</feature>
<reference evidence="2 3" key="1">
    <citation type="journal article" date="2017" name="Mol. Biol. Evol.">
        <title>The 4-celled Tetrabaena socialis nuclear genome reveals the essential components for genetic control of cell number at the origin of multicellularity in the volvocine lineage.</title>
        <authorList>
            <person name="Featherston J."/>
            <person name="Arakaki Y."/>
            <person name="Hanschen E.R."/>
            <person name="Ferris P.J."/>
            <person name="Michod R.E."/>
            <person name="Olson B.J.S.C."/>
            <person name="Nozaki H."/>
            <person name="Durand P.M."/>
        </authorList>
    </citation>
    <scope>NUCLEOTIDE SEQUENCE [LARGE SCALE GENOMIC DNA]</scope>
    <source>
        <strain evidence="2 3">NIES-571</strain>
    </source>
</reference>
<evidence type="ECO:0000256" key="1">
    <source>
        <dbReference type="SAM" id="MobiDB-lite"/>
    </source>
</evidence>
<protein>
    <submittedName>
        <fullName evidence="2">Uncharacterized protein</fullName>
    </submittedName>
</protein>
<comment type="caution">
    <text evidence="2">The sequence shown here is derived from an EMBL/GenBank/DDBJ whole genome shotgun (WGS) entry which is preliminary data.</text>
</comment>
<dbReference type="EMBL" id="PGGS01000945">
    <property type="protein sequence ID" value="PNH01305.1"/>
    <property type="molecule type" value="Genomic_DNA"/>
</dbReference>
<feature type="compositionally biased region" description="Gly residues" evidence="1">
    <location>
        <begin position="1"/>
        <end position="30"/>
    </location>
</feature>
<dbReference type="Proteomes" id="UP000236333">
    <property type="component" value="Unassembled WGS sequence"/>
</dbReference>
<feature type="compositionally biased region" description="Basic and acidic residues" evidence="1">
    <location>
        <begin position="58"/>
        <end position="67"/>
    </location>
</feature>
<evidence type="ECO:0000313" key="2">
    <source>
        <dbReference type="EMBL" id="PNH01305.1"/>
    </source>
</evidence>